<organism evidence="2 3">
    <name type="scientific">Thermodesulforhabdus norvegica</name>
    <dbReference type="NCBI Taxonomy" id="39841"/>
    <lineage>
        <taxon>Bacteria</taxon>
        <taxon>Pseudomonadati</taxon>
        <taxon>Thermodesulfobacteriota</taxon>
        <taxon>Syntrophobacteria</taxon>
        <taxon>Syntrophobacterales</taxon>
        <taxon>Thermodesulforhabdaceae</taxon>
        <taxon>Thermodesulforhabdus</taxon>
    </lineage>
</organism>
<dbReference type="RefSeq" id="WP_177193470.1">
    <property type="nucleotide sequence ID" value="NZ_FOUU01000001.1"/>
</dbReference>
<evidence type="ECO:0000256" key="1">
    <source>
        <dbReference type="SAM" id="Phobius"/>
    </source>
</evidence>
<reference evidence="2 3" key="1">
    <citation type="submission" date="2016-10" db="EMBL/GenBank/DDBJ databases">
        <authorList>
            <person name="de Groot N.N."/>
        </authorList>
    </citation>
    <scope>NUCLEOTIDE SEQUENCE [LARGE SCALE GENOMIC DNA]</scope>
    <source>
        <strain evidence="2 3">DSM 9990</strain>
    </source>
</reference>
<keyword evidence="1" id="KW-0472">Membrane</keyword>
<accession>A0A1I4QT92</accession>
<sequence>MKEAVVIFCNGVVGVFAVMCVLYGAIRLMEILLKLISAGEAGNGD</sequence>
<evidence type="ECO:0000313" key="2">
    <source>
        <dbReference type="EMBL" id="SFM43237.1"/>
    </source>
</evidence>
<evidence type="ECO:0008006" key="4">
    <source>
        <dbReference type="Google" id="ProtNLM"/>
    </source>
</evidence>
<keyword evidence="1" id="KW-0812">Transmembrane</keyword>
<gene>
    <name evidence="2" type="ORF">SAMN05660836_00211</name>
</gene>
<keyword evidence="3" id="KW-1185">Reference proteome</keyword>
<evidence type="ECO:0000313" key="3">
    <source>
        <dbReference type="Proteomes" id="UP000199611"/>
    </source>
</evidence>
<dbReference type="EMBL" id="FOUU01000001">
    <property type="protein sequence ID" value="SFM43237.1"/>
    <property type="molecule type" value="Genomic_DNA"/>
</dbReference>
<proteinExistence type="predicted"/>
<dbReference type="AlphaFoldDB" id="A0A1I4QT92"/>
<name>A0A1I4QT92_9BACT</name>
<keyword evidence="1" id="KW-1133">Transmembrane helix</keyword>
<dbReference type="Proteomes" id="UP000199611">
    <property type="component" value="Unassembled WGS sequence"/>
</dbReference>
<protein>
    <recommendedName>
        <fullName evidence="4">Oxaloacetate decarboxylase, gamma chain</fullName>
    </recommendedName>
</protein>
<feature type="transmembrane region" description="Helical" evidence="1">
    <location>
        <begin position="6"/>
        <end position="26"/>
    </location>
</feature>